<dbReference type="InterPro" id="IPR018062">
    <property type="entry name" value="HTH_AraC-typ_CS"/>
</dbReference>
<evidence type="ECO:0000259" key="4">
    <source>
        <dbReference type="PROSITE" id="PS01124"/>
    </source>
</evidence>
<comment type="caution">
    <text evidence="5">The sequence shown here is derived from an EMBL/GenBank/DDBJ whole genome shotgun (WGS) entry which is preliminary data.</text>
</comment>
<keyword evidence="2" id="KW-0238">DNA-binding</keyword>
<dbReference type="InterPro" id="IPR018060">
    <property type="entry name" value="HTH_AraC"/>
</dbReference>
<name>A0AA37HKV2_9HYPH</name>
<sequence length="161" mass="18370">MPTNRLFVDGLTTALAAYLIANYTIDRWKPSTAAQKLDERRLKRVTDYVDAHYAEPIPLERLAAEAYLSPFHFSRLFREATGLTPHRYVTERRVRAAQEALALDRATLLEVAVDHGFGSHDNFTRVFRRSTGLTPGQYRTMFRRLDGPGVVALAEHRKIGR</sequence>
<dbReference type="GO" id="GO:0003700">
    <property type="term" value="F:DNA-binding transcription factor activity"/>
    <property type="evidence" value="ECO:0007669"/>
    <property type="project" value="InterPro"/>
</dbReference>
<keyword evidence="3" id="KW-0804">Transcription</keyword>
<proteinExistence type="predicted"/>
<evidence type="ECO:0000313" key="5">
    <source>
        <dbReference type="EMBL" id="GJD67005.1"/>
    </source>
</evidence>
<dbReference type="EMBL" id="BPQJ01000104">
    <property type="protein sequence ID" value="GJD67005.1"/>
    <property type="molecule type" value="Genomic_DNA"/>
</dbReference>
<dbReference type="GO" id="GO:0043565">
    <property type="term" value="F:sequence-specific DNA binding"/>
    <property type="evidence" value="ECO:0007669"/>
    <property type="project" value="InterPro"/>
</dbReference>
<dbReference type="SMART" id="SM00342">
    <property type="entry name" value="HTH_ARAC"/>
    <property type="match status" value="1"/>
</dbReference>
<gene>
    <name evidence="5" type="primary">rhaR_5</name>
    <name evidence="5" type="ORF">MPEAHAMD_7204</name>
</gene>
<evidence type="ECO:0000256" key="2">
    <source>
        <dbReference type="ARBA" id="ARBA00023125"/>
    </source>
</evidence>
<dbReference type="AlphaFoldDB" id="A0AA37HKV2"/>
<protein>
    <submittedName>
        <fullName evidence="5">HTH-type transcriptional activator RhaR</fullName>
    </submittedName>
</protein>
<organism evidence="5 6">
    <name type="scientific">Methylobacterium frigidaeris</name>
    <dbReference type="NCBI Taxonomy" id="2038277"/>
    <lineage>
        <taxon>Bacteria</taxon>
        <taxon>Pseudomonadati</taxon>
        <taxon>Pseudomonadota</taxon>
        <taxon>Alphaproteobacteria</taxon>
        <taxon>Hyphomicrobiales</taxon>
        <taxon>Methylobacteriaceae</taxon>
        <taxon>Methylobacterium</taxon>
    </lineage>
</organism>
<dbReference type="Proteomes" id="UP001055286">
    <property type="component" value="Unassembled WGS sequence"/>
</dbReference>
<dbReference type="PROSITE" id="PS00041">
    <property type="entry name" value="HTH_ARAC_FAMILY_1"/>
    <property type="match status" value="1"/>
</dbReference>
<keyword evidence="6" id="KW-1185">Reference proteome</keyword>
<dbReference type="PRINTS" id="PR00032">
    <property type="entry name" value="HTHARAC"/>
</dbReference>
<feature type="domain" description="HTH araC/xylS-type" evidence="4">
    <location>
        <begin position="43"/>
        <end position="141"/>
    </location>
</feature>
<dbReference type="PANTHER" id="PTHR46796">
    <property type="entry name" value="HTH-TYPE TRANSCRIPTIONAL ACTIVATOR RHAS-RELATED"/>
    <property type="match status" value="1"/>
</dbReference>
<dbReference type="InterPro" id="IPR050204">
    <property type="entry name" value="AraC_XylS_family_regulators"/>
</dbReference>
<keyword evidence="1" id="KW-0805">Transcription regulation</keyword>
<accession>A0AA37HKV2</accession>
<dbReference type="SUPFAM" id="SSF46689">
    <property type="entry name" value="Homeodomain-like"/>
    <property type="match status" value="2"/>
</dbReference>
<evidence type="ECO:0000256" key="3">
    <source>
        <dbReference type="ARBA" id="ARBA00023163"/>
    </source>
</evidence>
<reference evidence="5" key="2">
    <citation type="submission" date="2021-08" db="EMBL/GenBank/DDBJ databases">
        <authorList>
            <person name="Tani A."/>
            <person name="Ola A."/>
            <person name="Ogura Y."/>
            <person name="Katsura K."/>
            <person name="Hayashi T."/>
        </authorList>
    </citation>
    <scope>NUCLEOTIDE SEQUENCE</scope>
    <source>
        <strain evidence="5">JCM 32048</strain>
    </source>
</reference>
<reference evidence="5" key="1">
    <citation type="journal article" date="2016" name="Front. Microbiol.">
        <title>Genome Sequence of the Piezophilic, Mesophilic Sulfate-Reducing Bacterium Desulfovibrio indicus J2T.</title>
        <authorList>
            <person name="Cao J."/>
            <person name="Maignien L."/>
            <person name="Shao Z."/>
            <person name="Alain K."/>
            <person name="Jebbar M."/>
        </authorList>
    </citation>
    <scope>NUCLEOTIDE SEQUENCE</scope>
    <source>
        <strain evidence="5">JCM 32048</strain>
    </source>
</reference>
<evidence type="ECO:0000256" key="1">
    <source>
        <dbReference type="ARBA" id="ARBA00023015"/>
    </source>
</evidence>
<dbReference type="InterPro" id="IPR020449">
    <property type="entry name" value="Tscrpt_reg_AraC-type_HTH"/>
</dbReference>
<dbReference type="PANTHER" id="PTHR46796:SF6">
    <property type="entry name" value="ARAC SUBFAMILY"/>
    <property type="match status" value="1"/>
</dbReference>
<dbReference type="Pfam" id="PF12833">
    <property type="entry name" value="HTH_18"/>
    <property type="match status" value="1"/>
</dbReference>
<dbReference type="PROSITE" id="PS01124">
    <property type="entry name" value="HTH_ARAC_FAMILY_2"/>
    <property type="match status" value="1"/>
</dbReference>
<dbReference type="InterPro" id="IPR009057">
    <property type="entry name" value="Homeodomain-like_sf"/>
</dbReference>
<evidence type="ECO:0000313" key="6">
    <source>
        <dbReference type="Proteomes" id="UP001055286"/>
    </source>
</evidence>
<dbReference type="Gene3D" id="1.10.10.60">
    <property type="entry name" value="Homeodomain-like"/>
    <property type="match status" value="2"/>
</dbReference>